<dbReference type="PANTHER" id="PTHR43133">
    <property type="entry name" value="RNA POLYMERASE ECF-TYPE SIGMA FACTO"/>
    <property type="match status" value="1"/>
</dbReference>
<protein>
    <submittedName>
        <fullName evidence="7">RNA polymerase subunit sigma</fullName>
    </submittedName>
</protein>
<dbReference type="SUPFAM" id="SSF88946">
    <property type="entry name" value="Sigma2 domain of RNA polymerase sigma factors"/>
    <property type="match status" value="1"/>
</dbReference>
<dbReference type="InterPro" id="IPR036388">
    <property type="entry name" value="WH-like_DNA-bd_sf"/>
</dbReference>
<name>A0A367YXM9_9ACTN</name>
<dbReference type="NCBIfam" id="NF007228">
    <property type="entry name" value="PRK09646.1"/>
    <property type="match status" value="1"/>
</dbReference>
<keyword evidence="4" id="KW-0804">Transcription</keyword>
<dbReference type="GO" id="GO:0003677">
    <property type="term" value="F:DNA binding"/>
    <property type="evidence" value="ECO:0007669"/>
    <property type="project" value="InterPro"/>
</dbReference>
<accession>A0A367YXM9</accession>
<dbReference type="InterPro" id="IPR039425">
    <property type="entry name" value="RNA_pol_sigma-70-like"/>
</dbReference>
<proteinExistence type="inferred from homology"/>
<dbReference type="PANTHER" id="PTHR43133:SF66">
    <property type="entry name" value="ECF RNA POLYMERASE SIGMA FACTOR SIGK"/>
    <property type="match status" value="1"/>
</dbReference>
<dbReference type="InterPro" id="IPR007627">
    <property type="entry name" value="RNA_pol_sigma70_r2"/>
</dbReference>
<dbReference type="AlphaFoldDB" id="A0A367YXM9"/>
<sequence>MRSPASAGEGEAPSRTERNERLVELLRRSARGHEDAFAELYDLTSARVHGITVRVLRSPDHAAEVTQEVYVEVWRTAARYDPARGSVLAWMCTMAHRRAVDRVRSVQSSHQREHDYGVADQRREVDTVWGGVEQHLEEAQVRRGLESLTEIQREALTLAFFGGYTHREVAGLLRLPLGTVKTRIRDGLIGLRDALGVGT</sequence>
<dbReference type="GO" id="GO:0016987">
    <property type="term" value="F:sigma factor activity"/>
    <property type="evidence" value="ECO:0007669"/>
    <property type="project" value="UniProtKB-KW"/>
</dbReference>
<feature type="domain" description="RNA polymerase sigma factor 70 region 4 type 2" evidence="6">
    <location>
        <begin position="140"/>
        <end position="187"/>
    </location>
</feature>
<evidence type="ECO:0000256" key="4">
    <source>
        <dbReference type="ARBA" id="ARBA00023163"/>
    </source>
</evidence>
<dbReference type="CDD" id="cd06171">
    <property type="entry name" value="Sigma70_r4"/>
    <property type="match status" value="1"/>
</dbReference>
<gene>
    <name evidence="7" type="ORF">DT076_07005</name>
</gene>
<evidence type="ECO:0000259" key="5">
    <source>
        <dbReference type="Pfam" id="PF04542"/>
    </source>
</evidence>
<dbReference type="InterPro" id="IPR013324">
    <property type="entry name" value="RNA_pol_sigma_r3/r4-like"/>
</dbReference>
<evidence type="ECO:0000256" key="1">
    <source>
        <dbReference type="ARBA" id="ARBA00010641"/>
    </source>
</evidence>
<evidence type="ECO:0000259" key="6">
    <source>
        <dbReference type="Pfam" id="PF08281"/>
    </source>
</evidence>
<reference evidence="7 8" key="1">
    <citation type="submission" date="2018-07" db="EMBL/GenBank/DDBJ databases">
        <title>Desertimonas flava gen. nov. sp. nov.</title>
        <authorList>
            <person name="Liu S."/>
        </authorList>
    </citation>
    <scope>NUCLEOTIDE SEQUENCE [LARGE SCALE GENOMIC DNA]</scope>
    <source>
        <strain evidence="7 8">16Sb5-5</strain>
    </source>
</reference>
<dbReference type="InterPro" id="IPR014284">
    <property type="entry name" value="RNA_pol_sigma-70_dom"/>
</dbReference>
<dbReference type="SUPFAM" id="SSF88659">
    <property type="entry name" value="Sigma3 and sigma4 domains of RNA polymerase sigma factors"/>
    <property type="match status" value="1"/>
</dbReference>
<dbReference type="Gene3D" id="1.10.1740.10">
    <property type="match status" value="1"/>
</dbReference>
<keyword evidence="2" id="KW-0805">Transcription regulation</keyword>
<dbReference type="Pfam" id="PF08281">
    <property type="entry name" value="Sigma70_r4_2"/>
    <property type="match status" value="1"/>
</dbReference>
<dbReference type="InterPro" id="IPR013249">
    <property type="entry name" value="RNA_pol_sigma70_r4_t2"/>
</dbReference>
<evidence type="ECO:0000313" key="8">
    <source>
        <dbReference type="Proteomes" id="UP000252770"/>
    </source>
</evidence>
<evidence type="ECO:0000256" key="3">
    <source>
        <dbReference type="ARBA" id="ARBA00023082"/>
    </source>
</evidence>
<dbReference type="Pfam" id="PF04542">
    <property type="entry name" value="Sigma70_r2"/>
    <property type="match status" value="1"/>
</dbReference>
<organism evidence="7 8">
    <name type="scientific">Desertihabitans brevis</name>
    <dbReference type="NCBI Taxonomy" id="2268447"/>
    <lineage>
        <taxon>Bacteria</taxon>
        <taxon>Bacillati</taxon>
        <taxon>Actinomycetota</taxon>
        <taxon>Actinomycetes</taxon>
        <taxon>Propionibacteriales</taxon>
        <taxon>Propionibacteriaceae</taxon>
        <taxon>Desertihabitans</taxon>
    </lineage>
</organism>
<keyword evidence="3" id="KW-0731">Sigma factor</keyword>
<dbReference type="NCBIfam" id="TIGR02937">
    <property type="entry name" value="sigma70-ECF"/>
    <property type="match status" value="1"/>
</dbReference>
<dbReference type="GO" id="GO:0006352">
    <property type="term" value="P:DNA-templated transcription initiation"/>
    <property type="evidence" value="ECO:0007669"/>
    <property type="project" value="InterPro"/>
</dbReference>
<keyword evidence="8" id="KW-1185">Reference proteome</keyword>
<evidence type="ECO:0000256" key="2">
    <source>
        <dbReference type="ARBA" id="ARBA00023015"/>
    </source>
</evidence>
<comment type="caution">
    <text evidence="7">The sequence shown here is derived from an EMBL/GenBank/DDBJ whole genome shotgun (WGS) entry which is preliminary data.</text>
</comment>
<comment type="similarity">
    <text evidence="1">Belongs to the sigma-70 factor family. ECF subfamily.</text>
</comment>
<dbReference type="Proteomes" id="UP000252770">
    <property type="component" value="Unassembled WGS sequence"/>
</dbReference>
<dbReference type="InterPro" id="IPR013325">
    <property type="entry name" value="RNA_pol_sigma_r2"/>
</dbReference>
<dbReference type="Gene3D" id="1.10.10.10">
    <property type="entry name" value="Winged helix-like DNA-binding domain superfamily/Winged helix DNA-binding domain"/>
    <property type="match status" value="1"/>
</dbReference>
<dbReference type="EMBL" id="QOUI01000003">
    <property type="protein sequence ID" value="RCK70487.1"/>
    <property type="molecule type" value="Genomic_DNA"/>
</dbReference>
<evidence type="ECO:0000313" key="7">
    <source>
        <dbReference type="EMBL" id="RCK70487.1"/>
    </source>
</evidence>
<feature type="domain" description="RNA polymerase sigma-70 region 2" evidence="5">
    <location>
        <begin position="41"/>
        <end position="106"/>
    </location>
</feature>